<dbReference type="Proteomes" id="UP000238823">
    <property type="component" value="Unassembled WGS sequence"/>
</dbReference>
<gene>
    <name evidence="1" type="ORF">ENSA7_81490</name>
</gene>
<protein>
    <submittedName>
        <fullName evidence="1">Uncharacterized protein</fullName>
    </submittedName>
</protein>
<evidence type="ECO:0000313" key="1">
    <source>
        <dbReference type="EMBL" id="PRP93721.1"/>
    </source>
</evidence>
<sequence length="228" mass="24295">MRATLGHVGDPSRISEVCALLERAWSSAPSMRLGQLIVVAIAPTQPCPQVFAAEDNRTRAGLERVLERGGARPPLPASDAVTLEWKPVVPLRPTTVTLAGAQLASFELGSLFCELLEVRFAGEYRHGSQGSPDAEAMVEHLAPLLARLEPDVVLLDFSQLRYRWGDGLLGVCQKITAYDAEFPIAVVTLGGPDSLGGLRSLGLEAHAEREAALADAKRLAVVRSAAIG</sequence>
<accession>A0A2S9XM12</accession>
<reference evidence="1 2" key="1">
    <citation type="submission" date="2018-03" db="EMBL/GenBank/DDBJ databases">
        <title>Draft Genome Sequences of the Obligatory Marine Myxobacteria Enhygromyxa salina SWB007.</title>
        <authorList>
            <person name="Poehlein A."/>
            <person name="Moghaddam J.A."/>
            <person name="Harms H."/>
            <person name="Alanjari M."/>
            <person name="Koenig G.M."/>
            <person name="Daniel R."/>
            <person name="Schaeberle T.F."/>
        </authorList>
    </citation>
    <scope>NUCLEOTIDE SEQUENCE [LARGE SCALE GENOMIC DNA]</scope>
    <source>
        <strain evidence="1 2">SWB007</strain>
    </source>
</reference>
<organism evidence="1 2">
    <name type="scientific">Enhygromyxa salina</name>
    <dbReference type="NCBI Taxonomy" id="215803"/>
    <lineage>
        <taxon>Bacteria</taxon>
        <taxon>Pseudomonadati</taxon>
        <taxon>Myxococcota</taxon>
        <taxon>Polyangia</taxon>
        <taxon>Nannocystales</taxon>
        <taxon>Nannocystaceae</taxon>
        <taxon>Enhygromyxa</taxon>
    </lineage>
</organism>
<dbReference type="EMBL" id="PVNL01000147">
    <property type="protein sequence ID" value="PRP93721.1"/>
    <property type="molecule type" value="Genomic_DNA"/>
</dbReference>
<name>A0A2S9XM12_9BACT</name>
<comment type="caution">
    <text evidence="1">The sequence shown here is derived from an EMBL/GenBank/DDBJ whole genome shotgun (WGS) entry which is preliminary data.</text>
</comment>
<dbReference type="AlphaFoldDB" id="A0A2S9XM12"/>
<evidence type="ECO:0000313" key="2">
    <source>
        <dbReference type="Proteomes" id="UP000238823"/>
    </source>
</evidence>
<proteinExistence type="predicted"/>